<dbReference type="InterPro" id="IPR053185">
    <property type="entry name" value="SET_domain_protein"/>
</dbReference>
<evidence type="ECO:0000313" key="3">
    <source>
        <dbReference type="Proteomes" id="UP000800038"/>
    </source>
</evidence>
<keyword evidence="3" id="KW-1185">Reference proteome</keyword>
<gene>
    <name evidence="2" type="ORF">EJ02DRAFT_442323</name>
</gene>
<dbReference type="EMBL" id="ML976014">
    <property type="protein sequence ID" value="KAF1944746.1"/>
    <property type="molecule type" value="Genomic_DNA"/>
</dbReference>
<dbReference type="SUPFAM" id="SSF82199">
    <property type="entry name" value="SET domain"/>
    <property type="match status" value="1"/>
</dbReference>
<dbReference type="Pfam" id="PF00856">
    <property type="entry name" value="SET"/>
    <property type="match status" value="1"/>
</dbReference>
<name>A0A6A5T206_9PLEO</name>
<organism evidence="2 3">
    <name type="scientific">Clathrospora elynae</name>
    <dbReference type="NCBI Taxonomy" id="706981"/>
    <lineage>
        <taxon>Eukaryota</taxon>
        <taxon>Fungi</taxon>
        <taxon>Dikarya</taxon>
        <taxon>Ascomycota</taxon>
        <taxon>Pezizomycotina</taxon>
        <taxon>Dothideomycetes</taxon>
        <taxon>Pleosporomycetidae</taxon>
        <taxon>Pleosporales</taxon>
        <taxon>Diademaceae</taxon>
        <taxon>Clathrospora</taxon>
    </lineage>
</organism>
<dbReference type="PROSITE" id="PS50280">
    <property type="entry name" value="SET"/>
    <property type="match status" value="1"/>
</dbReference>
<sequence length="312" mass="34721">MSFGTGFDLFEVQSIPEKGKGLVARSNIAKVLIEKPLFTLDPEADLVESSVVSKVKALSKDKQRQFLALHNNFPGKNVFSGVFRTNALPCGPESVVGAVYPTICLINHCCDPNSHNNWNNKTSSETIHAVRDMKAGEEIMIPYAKQEASFTRRALLKSSFGFDCSCSLCSLPVSELKKSEARRLRIEELDQAIGEPSRLVNAPTKALADCQEMARVIEEEFPNGSASPLEASLYYDAFQISITHGDEARASAFAERAYRARVICEGEDSPETENMERLMNKPTIHRNYGISKRWRMTKNMVSKGLDGKEFDE</sequence>
<feature type="domain" description="SET" evidence="1">
    <location>
        <begin position="8"/>
        <end position="144"/>
    </location>
</feature>
<accession>A0A6A5T206</accession>
<dbReference type="InterPro" id="IPR001214">
    <property type="entry name" value="SET_dom"/>
</dbReference>
<dbReference type="PANTHER" id="PTHR47332">
    <property type="entry name" value="SET DOMAIN-CONTAINING PROTEIN 5"/>
    <property type="match status" value="1"/>
</dbReference>
<proteinExistence type="predicted"/>
<dbReference type="AlphaFoldDB" id="A0A6A5T206"/>
<dbReference type="Gene3D" id="1.25.40.10">
    <property type="entry name" value="Tetratricopeptide repeat domain"/>
    <property type="match status" value="1"/>
</dbReference>
<evidence type="ECO:0000313" key="2">
    <source>
        <dbReference type="EMBL" id="KAF1944746.1"/>
    </source>
</evidence>
<dbReference type="PANTHER" id="PTHR47332:SF4">
    <property type="entry name" value="SET DOMAIN-CONTAINING PROTEIN 5"/>
    <property type="match status" value="1"/>
</dbReference>
<evidence type="ECO:0000259" key="1">
    <source>
        <dbReference type="PROSITE" id="PS50280"/>
    </source>
</evidence>
<reference evidence="2" key="1">
    <citation type="journal article" date="2020" name="Stud. Mycol.">
        <title>101 Dothideomycetes genomes: a test case for predicting lifestyles and emergence of pathogens.</title>
        <authorList>
            <person name="Haridas S."/>
            <person name="Albert R."/>
            <person name="Binder M."/>
            <person name="Bloem J."/>
            <person name="Labutti K."/>
            <person name="Salamov A."/>
            <person name="Andreopoulos B."/>
            <person name="Baker S."/>
            <person name="Barry K."/>
            <person name="Bills G."/>
            <person name="Bluhm B."/>
            <person name="Cannon C."/>
            <person name="Castanera R."/>
            <person name="Culley D."/>
            <person name="Daum C."/>
            <person name="Ezra D."/>
            <person name="Gonzalez J."/>
            <person name="Henrissat B."/>
            <person name="Kuo A."/>
            <person name="Liang C."/>
            <person name="Lipzen A."/>
            <person name="Lutzoni F."/>
            <person name="Magnuson J."/>
            <person name="Mondo S."/>
            <person name="Nolan M."/>
            <person name="Ohm R."/>
            <person name="Pangilinan J."/>
            <person name="Park H.-J."/>
            <person name="Ramirez L."/>
            <person name="Alfaro M."/>
            <person name="Sun H."/>
            <person name="Tritt A."/>
            <person name="Yoshinaga Y."/>
            <person name="Zwiers L.-H."/>
            <person name="Turgeon B."/>
            <person name="Goodwin S."/>
            <person name="Spatafora J."/>
            <person name="Crous P."/>
            <person name="Grigoriev I."/>
        </authorList>
    </citation>
    <scope>NUCLEOTIDE SEQUENCE</scope>
    <source>
        <strain evidence="2">CBS 161.51</strain>
    </source>
</reference>
<dbReference type="CDD" id="cd20071">
    <property type="entry name" value="SET_SMYD"/>
    <property type="match status" value="1"/>
</dbReference>
<dbReference type="OrthoDB" id="265717at2759"/>
<protein>
    <recommendedName>
        <fullName evidence="1">SET domain-containing protein</fullName>
    </recommendedName>
</protein>
<dbReference type="Proteomes" id="UP000800038">
    <property type="component" value="Unassembled WGS sequence"/>
</dbReference>
<dbReference type="Gene3D" id="2.170.270.10">
    <property type="entry name" value="SET domain"/>
    <property type="match status" value="1"/>
</dbReference>
<dbReference type="InterPro" id="IPR011990">
    <property type="entry name" value="TPR-like_helical_dom_sf"/>
</dbReference>
<dbReference type="InterPro" id="IPR046341">
    <property type="entry name" value="SET_dom_sf"/>
</dbReference>